<feature type="domain" description="Transcriptional regulator SgrR N-terminal HTH" evidence="3">
    <location>
        <begin position="3"/>
        <end position="111"/>
    </location>
</feature>
<dbReference type="Pfam" id="PF12793">
    <property type="entry name" value="SgrR_N"/>
    <property type="match status" value="1"/>
</dbReference>
<dbReference type="Proteomes" id="UP000198915">
    <property type="component" value="Unassembled WGS sequence"/>
</dbReference>
<evidence type="ECO:0000259" key="2">
    <source>
        <dbReference type="Pfam" id="PF00496"/>
    </source>
</evidence>
<dbReference type="InterPro" id="IPR000914">
    <property type="entry name" value="SBP_5_dom"/>
</dbReference>
<dbReference type="CDD" id="cd08507">
    <property type="entry name" value="PBP2_SgrR_like"/>
    <property type="match status" value="1"/>
</dbReference>
<dbReference type="PANTHER" id="PTHR30290">
    <property type="entry name" value="PERIPLASMIC BINDING COMPONENT OF ABC TRANSPORTER"/>
    <property type="match status" value="1"/>
</dbReference>
<keyword evidence="5" id="KW-1185">Reference proteome</keyword>
<dbReference type="Pfam" id="PF00496">
    <property type="entry name" value="SBP_bac_5"/>
    <property type="match status" value="1"/>
</dbReference>
<accession>A0A1I3SDC2</accession>
<dbReference type="InterPro" id="IPR039424">
    <property type="entry name" value="SBP_5"/>
</dbReference>
<evidence type="ECO:0000256" key="1">
    <source>
        <dbReference type="ARBA" id="ARBA00023125"/>
    </source>
</evidence>
<dbReference type="Gene3D" id="3.10.105.10">
    <property type="entry name" value="Dipeptide-binding Protein, Domain 3"/>
    <property type="match status" value="1"/>
</dbReference>
<feature type="domain" description="Solute-binding protein family 5" evidence="2">
    <location>
        <begin position="182"/>
        <end position="500"/>
    </location>
</feature>
<evidence type="ECO:0000259" key="3">
    <source>
        <dbReference type="Pfam" id="PF12793"/>
    </source>
</evidence>
<dbReference type="GO" id="GO:0003677">
    <property type="term" value="F:DNA binding"/>
    <property type="evidence" value="ECO:0007669"/>
    <property type="project" value="UniProtKB-KW"/>
</dbReference>
<evidence type="ECO:0000313" key="4">
    <source>
        <dbReference type="EMBL" id="SFJ55506.1"/>
    </source>
</evidence>
<reference evidence="5" key="1">
    <citation type="submission" date="2016-10" db="EMBL/GenBank/DDBJ databases">
        <authorList>
            <person name="Varghese N."/>
            <person name="Submissions S."/>
        </authorList>
    </citation>
    <scope>NUCLEOTIDE SEQUENCE [LARGE SCALE GENOMIC DNA]</scope>
    <source>
        <strain evidence="5">OK042</strain>
    </source>
</reference>
<dbReference type="AlphaFoldDB" id="A0A1I3SDC2"/>
<dbReference type="EMBL" id="FORT01000004">
    <property type="protein sequence ID" value="SFJ55506.1"/>
    <property type="molecule type" value="Genomic_DNA"/>
</dbReference>
<dbReference type="RefSeq" id="WP_092267903.1">
    <property type="nucleotide sequence ID" value="NZ_BJOE01000056.1"/>
</dbReference>
<dbReference type="PANTHER" id="PTHR30290:SF72">
    <property type="entry name" value="HTH-TYPE TRANSCRIPTIONAL REGULATOR SGRR"/>
    <property type="match status" value="1"/>
</dbReference>
<sequence length="605" mass="68727">MQLVEQYTRLFAGLSNKELGLPQEIALAEVAAILFCTQRNATWTLKKMQNHGWLQWQPGRGRGKRSMLTCHLAPQDLVMSAAKELVQKGEIHTSRQLIQQYQREWAGLEEAYSLWMSSQFGLRVSREKAKERGQGGRIDTLRFFVDRPFRCLDPIRVLLRSQTHVVKHVFDTLVRFDPVTRTVVGALAFYWESDESGVEWTFCLRKGVLFHHGRSLTADDVCYSLERSSGAESRHRWTTASIESVKALDEYTVKVILRQPDRLFLHALSKEYASIVPQDYALKMGAGFESWPIGTGPFKVVRNDDSMLVLEAFQPYFAGRPFLDRVELWCVPEMEAGSDADQMHLLRSVAGAGIAPTSKEGEWRGFSRHEQSFQYVSLNANKPGPLSRRSFRAVLAAILSGAVLRAELKGTRQPVEAWGDALSDLQEETRLPDAVLDEHGAFGYTGEPLLLCTYPDPDHVEDACWIQNRCAQYGIAIEIVYVDPEELARSERMREADLIVDSANVDERLELSLLEFLYADALSIRHHLDEEGREEVEQQVSRMRALTSDRQSADTMRAILGILLGRHTFVPLYSNRIEMRAHTQLSGICLDAYGWVDFSRVFVQP</sequence>
<name>A0A1I3SDC2_9BACL</name>
<dbReference type="GO" id="GO:0015833">
    <property type="term" value="P:peptide transport"/>
    <property type="evidence" value="ECO:0007669"/>
    <property type="project" value="TreeGrafter"/>
</dbReference>
<gene>
    <name evidence="4" type="ORF">SAMN05518846_10492</name>
</gene>
<dbReference type="GO" id="GO:1904680">
    <property type="term" value="F:peptide transmembrane transporter activity"/>
    <property type="evidence" value="ECO:0007669"/>
    <property type="project" value="TreeGrafter"/>
</dbReference>
<dbReference type="Gene3D" id="3.40.190.10">
    <property type="entry name" value="Periplasmic binding protein-like II"/>
    <property type="match status" value="1"/>
</dbReference>
<keyword evidence="1 4" id="KW-0238">DNA-binding</keyword>
<dbReference type="InterPro" id="IPR025370">
    <property type="entry name" value="SgrR_HTH_N"/>
</dbReference>
<proteinExistence type="predicted"/>
<evidence type="ECO:0000313" key="5">
    <source>
        <dbReference type="Proteomes" id="UP000198915"/>
    </source>
</evidence>
<dbReference type="STRING" id="1884381.SAMN05518846_10492"/>
<dbReference type="SUPFAM" id="SSF53850">
    <property type="entry name" value="Periplasmic binding protein-like II"/>
    <property type="match status" value="1"/>
</dbReference>
<organism evidence="4 5">
    <name type="scientific">Brevibacillus centrosporus</name>
    <dbReference type="NCBI Taxonomy" id="54910"/>
    <lineage>
        <taxon>Bacteria</taxon>
        <taxon>Bacillati</taxon>
        <taxon>Bacillota</taxon>
        <taxon>Bacilli</taxon>
        <taxon>Bacillales</taxon>
        <taxon>Paenibacillaceae</taxon>
        <taxon>Brevibacillus</taxon>
    </lineage>
</organism>
<protein>
    <submittedName>
        <fullName evidence="4">DNA-binding transcriptional regulator SgrR of sgrS sRNA, contains a MarR-type HTH domain and a solute-binding domain</fullName>
    </submittedName>
</protein>